<feature type="compositionally biased region" description="Basic and acidic residues" evidence="1">
    <location>
        <begin position="182"/>
        <end position="193"/>
    </location>
</feature>
<accession>A0A0C9RF83</accession>
<protein>
    <submittedName>
        <fullName evidence="4">Mediator of RNA polymerase II transcription subunit 26</fullName>
    </submittedName>
</protein>
<reference evidence="4" key="2">
    <citation type="submission" date="2025-04" db="UniProtKB">
        <authorList>
            <consortium name="RefSeq"/>
        </authorList>
    </citation>
    <scope>IDENTIFICATION</scope>
    <source>
        <strain evidence="4">USDA-PBARC FA_bdor</strain>
        <tissue evidence="4">Whole organism</tissue>
    </source>
</reference>
<feature type="region of interest" description="Disordered" evidence="1">
    <location>
        <begin position="367"/>
        <end position="394"/>
    </location>
</feature>
<dbReference type="RefSeq" id="XP_011310166.1">
    <property type="nucleotide sequence ID" value="XM_011311864.1"/>
</dbReference>
<accession>A0A9R1U5X3</accession>
<feature type="region of interest" description="Disordered" evidence="1">
    <location>
        <begin position="171"/>
        <end position="216"/>
    </location>
</feature>
<evidence type="ECO:0000313" key="3">
    <source>
        <dbReference type="Proteomes" id="UP000694866"/>
    </source>
</evidence>
<evidence type="ECO:0000313" key="2">
    <source>
        <dbReference type="EMBL" id="JAG81524.1"/>
    </source>
</evidence>
<feature type="region of interest" description="Disordered" evidence="1">
    <location>
        <begin position="284"/>
        <end position="311"/>
    </location>
</feature>
<feature type="compositionally biased region" description="Polar residues" evidence="1">
    <location>
        <begin position="28"/>
        <end position="40"/>
    </location>
</feature>
<evidence type="ECO:0000313" key="4">
    <source>
        <dbReference type="RefSeq" id="XP_011310166.1"/>
    </source>
</evidence>
<dbReference type="KEGG" id="fas:105270739"/>
<name>A0A0C9RF83_9HYME</name>
<dbReference type="GeneID" id="105270739"/>
<feature type="region of interest" description="Disordered" evidence="1">
    <location>
        <begin position="611"/>
        <end position="630"/>
    </location>
</feature>
<feature type="region of interest" description="Disordered" evidence="1">
    <location>
        <begin position="475"/>
        <end position="497"/>
    </location>
</feature>
<feature type="region of interest" description="Disordered" evidence="1">
    <location>
        <begin position="19"/>
        <end position="95"/>
    </location>
</feature>
<feature type="compositionally biased region" description="Polar residues" evidence="1">
    <location>
        <begin position="284"/>
        <end position="296"/>
    </location>
</feature>
<feature type="compositionally biased region" description="Basic and acidic residues" evidence="1">
    <location>
        <begin position="611"/>
        <end position="621"/>
    </location>
</feature>
<feature type="compositionally biased region" description="Basic and acidic residues" evidence="1">
    <location>
        <begin position="49"/>
        <end position="66"/>
    </location>
</feature>
<dbReference type="AlphaFoldDB" id="A0A0C9RF83"/>
<dbReference type="OrthoDB" id="7610567at2759"/>
<sequence length="769" mass="89417">MNRRKVLEVSRKQKVLEKRASVAAFHPNSKTTAYPKSSEPSGPLPIEKAIQHDHPEVSPEFSETHRQPSGPKTKFTSIDRSSEFSPRLKNFPAEELRRFDASPRVETTLPPFQMTGDGDILHTPVVPQQIPQPMPKQSSHPEVFNVVPLERSPERQPHRPYVPKSLDHEERLISGHQSEGNFLKKRETEEMERQPVGGKNTVMSSQHISQADHHHSPENHVQFAGVQEIPQEIYYQQFPGLGMTSPQDVLINRSRMSQQQVYHQNFNKLHQHHQVVRQADHNKNYSPVTHPHQQSAQQFRQREFPRQRGPENEKSFKALEFTPEMIQDQEKLVGILRQQGFPDEIIKRQFDGLLAEQQRQLLFLHQLDNPDSSSQHSKNTEQPRRKRITKLDKDEKPEWMMHITPPWVSHATLEEMDKSDGQMRQQDQEDLRYKKNHENQTQQQNLTQIINPVFYEQQQQQTEYNYHPHHTQQISNFPQYHPHHQPLHPNNPDAVPQQLPTLESQNHQEVINYDRKSRVEPSSLMKLKTYKDVIKRQKQNNGLQDAATIKEAMEALKNPVNRKGLEYLDNLEKREKQIKLNGTQEPEEGLFQNWPHRPPDYFLQQSQREARANGLENRRNPDNPPPPIIIQQRSMNESMPVYPRRIEGDEFYGMQSTLADGIPQNCASALRNIGDPAQGYKNHFQAHVNNQVQGGTSGSNQGMGAGKSFQPFDMHQRQEYFQEMPKSCLKEGQCCVREYFEEPRIIGGVKYIGRKPEFIPNSYYSGPHN</sequence>
<gene>
    <name evidence="4" type="primary">LOC105270739</name>
    <name evidence="2" type="ORF">g.13652</name>
</gene>
<organism evidence="2">
    <name type="scientific">Fopius arisanus</name>
    <dbReference type="NCBI Taxonomy" id="64838"/>
    <lineage>
        <taxon>Eukaryota</taxon>
        <taxon>Metazoa</taxon>
        <taxon>Ecdysozoa</taxon>
        <taxon>Arthropoda</taxon>
        <taxon>Hexapoda</taxon>
        <taxon>Insecta</taxon>
        <taxon>Pterygota</taxon>
        <taxon>Neoptera</taxon>
        <taxon>Endopterygota</taxon>
        <taxon>Hymenoptera</taxon>
        <taxon>Apocrita</taxon>
        <taxon>Ichneumonoidea</taxon>
        <taxon>Braconidae</taxon>
        <taxon>Opiinae</taxon>
        <taxon>Fopius</taxon>
    </lineage>
</organism>
<dbReference type="Proteomes" id="UP000694866">
    <property type="component" value="Unplaced"/>
</dbReference>
<evidence type="ECO:0000256" key="1">
    <source>
        <dbReference type="SAM" id="MobiDB-lite"/>
    </source>
</evidence>
<proteinExistence type="predicted"/>
<dbReference type="EMBL" id="GBYB01011757">
    <property type="protein sequence ID" value="JAG81524.1"/>
    <property type="molecule type" value="Transcribed_RNA"/>
</dbReference>
<reference evidence="2" key="1">
    <citation type="submission" date="2015-01" db="EMBL/GenBank/DDBJ databases">
        <title>Transcriptome Assembly of Fopius arisanus.</title>
        <authorList>
            <person name="Geib S."/>
        </authorList>
    </citation>
    <scope>NUCLEOTIDE SEQUENCE</scope>
</reference>
<feature type="compositionally biased region" description="Basic and acidic residues" evidence="1">
    <location>
        <begin position="300"/>
        <end position="311"/>
    </location>
</feature>
<keyword evidence="3" id="KW-1185">Reference proteome</keyword>
<feature type="compositionally biased region" description="Basic and acidic residues" evidence="1">
    <location>
        <begin position="378"/>
        <end position="394"/>
    </location>
</feature>